<protein>
    <submittedName>
        <fullName evidence="1">Uncharacterized protein</fullName>
    </submittedName>
</protein>
<dbReference type="Proteomes" id="UP001152300">
    <property type="component" value="Unassembled WGS sequence"/>
</dbReference>
<organism evidence="1 2">
    <name type="scientific">Sclerotinia nivalis</name>
    <dbReference type="NCBI Taxonomy" id="352851"/>
    <lineage>
        <taxon>Eukaryota</taxon>
        <taxon>Fungi</taxon>
        <taxon>Dikarya</taxon>
        <taxon>Ascomycota</taxon>
        <taxon>Pezizomycotina</taxon>
        <taxon>Leotiomycetes</taxon>
        <taxon>Helotiales</taxon>
        <taxon>Sclerotiniaceae</taxon>
        <taxon>Sclerotinia</taxon>
    </lineage>
</organism>
<evidence type="ECO:0000313" key="1">
    <source>
        <dbReference type="EMBL" id="KAJ8068396.1"/>
    </source>
</evidence>
<evidence type="ECO:0000313" key="2">
    <source>
        <dbReference type="Proteomes" id="UP001152300"/>
    </source>
</evidence>
<dbReference type="AlphaFoldDB" id="A0A9X0ASZ2"/>
<reference evidence="1" key="1">
    <citation type="submission" date="2022-11" db="EMBL/GenBank/DDBJ databases">
        <title>Genome Resource of Sclerotinia nivalis Strain SnTB1, a Plant Pathogen Isolated from American Ginseng.</title>
        <authorList>
            <person name="Fan S."/>
        </authorList>
    </citation>
    <scope>NUCLEOTIDE SEQUENCE</scope>
    <source>
        <strain evidence="1">SnTB1</strain>
    </source>
</reference>
<sequence length="217" mass="24493">MALQPGFRHYGALTRAVELELCIPTGFVEDRKHWRPEFVSDYFSFRRLAVTRYINWVINDVATRARPEHSDEAPLLAEDKQVILWRDPAPIEEWILGQVSVRPAEKAFSRHSVPFCGEVPGTLRPGLRRAIFSKACRRGVPAVFGSFEGISMSSVEGQSGSCICEPLFSTPPGRESLVRCGILFFPELDVPYAWGGEYKRAKERFLSEVYGIDLLSV</sequence>
<comment type="caution">
    <text evidence="1">The sequence shown here is derived from an EMBL/GenBank/DDBJ whole genome shotgun (WGS) entry which is preliminary data.</text>
</comment>
<name>A0A9X0ASZ2_9HELO</name>
<dbReference type="EMBL" id="JAPEIS010000003">
    <property type="protein sequence ID" value="KAJ8068396.1"/>
    <property type="molecule type" value="Genomic_DNA"/>
</dbReference>
<dbReference type="OrthoDB" id="3456721at2759"/>
<accession>A0A9X0ASZ2</accession>
<gene>
    <name evidence="1" type="ORF">OCU04_003956</name>
</gene>
<keyword evidence="2" id="KW-1185">Reference proteome</keyword>
<proteinExistence type="predicted"/>